<dbReference type="Gene3D" id="1.10.10.10">
    <property type="entry name" value="Winged helix-like DNA-binding domain superfamily/Winged helix DNA-binding domain"/>
    <property type="match status" value="1"/>
</dbReference>
<keyword evidence="2" id="KW-0238">DNA-binding</keyword>
<evidence type="ECO:0000313" key="7">
    <source>
        <dbReference type="Proteomes" id="UP000186132"/>
    </source>
</evidence>
<dbReference type="InterPro" id="IPR028349">
    <property type="entry name" value="PafC-like"/>
</dbReference>
<feature type="region of interest" description="Disordered" evidence="4">
    <location>
        <begin position="311"/>
        <end position="330"/>
    </location>
</feature>
<dbReference type="InterPro" id="IPR018356">
    <property type="entry name" value="Tscrpt_reg_HTH_DeoR_CS"/>
</dbReference>
<dbReference type="GO" id="GO:0003677">
    <property type="term" value="F:DNA binding"/>
    <property type="evidence" value="ECO:0007669"/>
    <property type="project" value="UniProtKB-KW"/>
</dbReference>
<organism evidence="6 7">
    <name type="scientific">Jatrophihabitans endophyticus</name>
    <dbReference type="NCBI Taxonomy" id="1206085"/>
    <lineage>
        <taxon>Bacteria</taxon>
        <taxon>Bacillati</taxon>
        <taxon>Actinomycetota</taxon>
        <taxon>Actinomycetes</taxon>
        <taxon>Jatrophihabitantales</taxon>
        <taxon>Jatrophihabitantaceae</taxon>
        <taxon>Jatrophihabitans</taxon>
    </lineage>
</organism>
<dbReference type="PROSITE" id="PS52050">
    <property type="entry name" value="WYL"/>
    <property type="match status" value="1"/>
</dbReference>
<dbReference type="OrthoDB" id="3616433at2"/>
<dbReference type="Proteomes" id="UP000186132">
    <property type="component" value="Unassembled WGS sequence"/>
</dbReference>
<dbReference type="STRING" id="1206085.SAMN05443575_1616"/>
<dbReference type="InterPro" id="IPR026881">
    <property type="entry name" value="WYL_dom"/>
</dbReference>
<dbReference type="PIRSF" id="PIRSF016838">
    <property type="entry name" value="PafC"/>
    <property type="match status" value="1"/>
</dbReference>
<dbReference type="Pfam" id="PF13280">
    <property type="entry name" value="WYL"/>
    <property type="match status" value="1"/>
</dbReference>
<dbReference type="PANTHER" id="PTHR34580">
    <property type="match status" value="1"/>
</dbReference>
<dbReference type="InterPro" id="IPR051534">
    <property type="entry name" value="CBASS_pafABC_assoc_protein"/>
</dbReference>
<dbReference type="PROSITE" id="PS00894">
    <property type="entry name" value="HTH_DEOR_1"/>
    <property type="match status" value="1"/>
</dbReference>
<evidence type="ECO:0000256" key="2">
    <source>
        <dbReference type="ARBA" id="ARBA00023125"/>
    </source>
</evidence>
<dbReference type="InterPro" id="IPR036388">
    <property type="entry name" value="WH-like_DNA-bd_sf"/>
</dbReference>
<sequence length="330" mass="36283">MITSSSRLLSLLSLLQSRRDWPGQLLAERLSVSPRTVRRDVDRLRELGYRIGSTKGPDGGYRLAAGSALPPLLFDDEQAVAIAVALQSVPTSGVDVADAAARALATVRQVMPSRLRHRIDGIRFAGVEASARVEPTVLEAVSAAVRDCVTLRFDYGDRGDAPRRVEPHAVVARASRWYLIGWDVDRHDWRFFRLDRVRLRVPNGPRFTRRDLPAEDPLSFLEARSKGSATQNRWPCTGQVVIDLPARDVAPWIGDGEMTAATPTTTRVTIGSWSWTGLLAAVARFDAPFTVIGPAALHEAADTLAARFAAARRRREDPTDGSDPVTTTMW</sequence>
<reference evidence="6 7" key="1">
    <citation type="submission" date="2016-11" db="EMBL/GenBank/DDBJ databases">
        <authorList>
            <person name="Jaros S."/>
            <person name="Januszkiewicz K."/>
            <person name="Wedrychowicz H."/>
        </authorList>
    </citation>
    <scope>NUCLEOTIDE SEQUENCE [LARGE SCALE GENOMIC DNA]</scope>
    <source>
        <strain evidence="6 7">DSM 45627</strain>
    </source>
</reference>
<dbReference type="GO" id="GO:0003700">
    <property type="term" value="F:DNA-binding transcription factor activity"/>
    <property type="evidence" value="ECO:0007669"/>
    <property type="project" value="InterPro"/>
</dbReference>
<dbReference type="PANTHER" id="PTHR34580:SF3">
    <property type="entry name" value="PROTEIN PAFB"/>
    <property type="match status" value="1"/>
</dbReference>
<dbReference type="RefSeq" id="WP_073388379.1">
    <property type="nucleotide sequence ID" value="NZ_FQVU01000002.1"/>
</dbReference>
<evidence type="ECO:0000313" key="6">
    <source>
        <dbReference type="EMBL" id="SHG18725.1"/>
    </source>
</evidence>
<dbReference type="PROSITE" id="PS51000">
    <property type="entry name" value="HTH_DEOR_2"/>
    <property type="match status" value="1"/>
</dbReference>
<dbReference type="Pfam" id="PF08279">
    <property type="entry name" value="HTH_11"/>
    <property type="match status" value="1"/>
</dbReference>
<evidence type="ECO:0000256" key="3">
    <source>
        <dbReference type="ARBA" id="ARBA00023163"/>
    </source>
</evidence>
<dbReference type="EMBL" id="FQVU01000002">
    <property type="protein sequence ID" value="SHG18725.1"/>
    <property type="molecule type" value="Genomic_DNA"/>
</dbReference>
<proteinExistence type="predicted"/>
<dbReference type="InterPro" id="IPR036390">
    <property type="entry name" value="WH_DNA-bd_sf"/>
</dbReference>
<evidence type="ECO:0000256" key="1">
    <source>
        <dbReference type="ARBA" id="ARBA00023015"/>
    </source>
</evidence>
<feature type="domain" description="HTH deoR-type" evidence="5">
    <location>
        <begin position="4"/>
        <end position="63"/>
    </location>
</feature>
<evidence type="ECO:0000256" key="4">
    <source>
        <dbReference type="SAM" id="MobiDB-lite"/>
    </source>
</evidence>
<gene>
    <name evidence="6" type="ORF">SAMN05443575_1616</name>
</gene>
<dbReference type="AlphaFoldDB" id="A0A1M5HS25"/>
<dbReference type="InterPro" id="IPR013196">
    <property type="entry name" value="HTH_11"/>
</dbReference>
<dbReference type="InterPro" id="IPR001034">
    <property type="entry name" value="DeoR_HTH"/>
</dbReference>
<evidence type="ECO:0000259" key="5">
    <source>
        <dbReference type="PROSITE" id="PS51000"/>
    </source>
</evidence>
<name>A0A1M5HS25_9ACTN</name>
<protein>
    <submittedName>
        <fullName evidence="6">HTH domain-containing protein</fullName>
    </submittedName>
</protein>
<keyword evidence="1" id="KW-0805">Transcription regulation</keyword>
<dbReference type="SUPFAM" id="SSF46785">
    <property type="entry name" value="Winged helix' DNA-binding domain"/>
    <property type="match status" value="1"/>
</dbReference>
<keyword evidence="7" id="KW-1185">Reference proteome</keyword>
<accession>A0A1M5HS25</accession>
<keyword evidence="3" id="KW-0804">Transcription</keyword>